<feature type="domain" description="Tyr recombinase" evidence="7">
    <location>
        <begin position="167"/>
        <end position="376"/>
    </location>
</feature>
<name>A0A2V1JQJ0_EUBRA</name>
<accession>A0A2V1JQJ0</accession>
<reference evidence="9 10" key="1">
    <citation type="submission" date="2014-09" db="EMBL/GenBank/DDBJ databases">
        <title>Butyrate-producing bacteria isolated from human gut.</title>
        <authorList>
            <person name="Zhang Q."/>
            <person name="Zhao L."/>
        </authorList>
    </citation>
    <scope>NUCLEOTIDE SEQUENCE [LARGE SCALE GENOMIC DNA]</scope>
    <source>
        <strain evidence="9 10">21</strain>
    </source>
</reference>
<evidence type="ECO:0000256" key="6">
    <source>
        <dbReference type="PROSITE-ProRule" id="PRU01248"/>
    </source>
</evidence>
<dbReference type="Gene3D" id="1.10.443.10">
    <property type="entry name" value="Intergrase catalytic core"/>
    <property type="match status" value="1"/>
</dbReference>
<evidence type="ECO:0000256" key="1">
    <source>
        <dbReference type="ARBA" id="ARBA00003283"/>
    </source>
</evidence>
<dbReference type="Pfam" id="PF00589">
    <property type="entry name" value="Phage_integrase"/>
    <property type="match status" value="1"/>
</dbReference>
<sequence>MGKSLNGKELGKGISQRKEDGLYIARFTNRFGKRQSISDPTYNGIQKKLRIARQEDDAAINVVHSNMTLDEWFDKWISICKKNCRDNTKDTYTRHYKRVKDALGWRKLNKLNLMVMQDAINNLETDNQRKNSKKVLVDMLEKAYASDLIVKNIAKQINTDITREEKKTRRVLTVEEQEIFLKEAENTIYYYLFIVALETGMRLGELAGLQWKDIDFKKKVIHVRHSLTYFSKNGKYVFQMHPTKTNKGLRDIPLTAIAIDALHQQSFKKKRIVNQGKEPLEGYEDLVFVTKNNKPTTQFLVGECIEGIMRKIHKHNPDLIFERVTPHCFRHTFATRWLEANIPLKTVSQILGHSQLQLTTDLYMHVTADMLFDSLEQFERKRHVG</sequence>
<dbReference type="AlphaFoldDB" id="A0A2V1JQJ0"/>
<proteinExistence type="inferred from homology"/>
<comment type="function">
    <text evidence="1">Site-specific tyrosine recombinase, which acts by catalyzing the cutting and rejoining of the recombining DNA molecules.</text>
</comment>
<evidence type="ECO:0000313" key="9">
    <source>
        <dbReference type="EMBL" id="PWE85451.1"/>
    </source>
</evidence>
<evidence type="ECO:0000259" key="8">
    <source>
        <dbReference type="PROSITE" id="PS51900"/>
    </source>
</evidence>
<keyword evidence="5" id="KW-0233">DNA recombination</keyword>
<keyword evidence="4 6" id="KW-0238">DNA-binding</keyword>
<keyword evidence="10" id="KW-1185">Reference proteome</keyword>
<dbReference type="Gene3D" id="3.30.160.60">
    <property type="entry name" value="Classic Zinc Finger"/>
    <property type="match status" value="1"/>
</dbReference>
<gene>
    <name evidence="9" type="ORF">LG34_15890</name>
</gene>
<dbReference type="InterPro" id="IPR004107">
    <property type="entry name" value="Integrase_SAM-like_N"/>
</dbReference>
<dbReference type="InterPro" id="IPR002104">
    <property type="entry name" value="Integrase_catalytic"/>
</dbReference>
<dbReference type="Gene3D" id="1.10.150.130">
    <property type="match status" value="1"/>
</dbReference>
<dbReference type="PROSITE" id="PS51898">
    <property type="entry name" value="TYR_RECOMBINASE"/>
    <property type="match status" value="1"/>
</dbReference>
<dbReference type="SUPFAM" id="SSF56349">
    <property type="entry name" value="DNA breaking-rejoining enzymes"/>
    <property type="match status" value="1"/>
</dbReference>
<dbReference type="InterPro" id="IPR011010">
    <property type="entry name" value="DNA_brk_join_enz"/>
</dbReference>
<dbReference type="RefSeq" id="WP_109216823.1">
    <property type="nucleotide sequence ID" value="NZ_JAQEGP010000008.1"/>
</dbReference>
<dbReference type="InterPro" id="IPR013762">
    <property type="entry name" value="Integrase-like_cat_sf"/>
</dbReference>
<dbReference type="Proteomes" id="UP000245288">
    <property type="component" value="Unassembled WGS sequence"/>
</dbReference>
<evidence type="ECO:0000256" key="3">
    <source>
        <dbReference type="ARBA" id="ARBA00022908"/>
    </source>
</evidence>
<dbReference type="PANTHER" id="PTHR30349">
    <property type="entry name" value="PHAGE INTEGRASE-RELATED"/>
    <property type="match status" value="1"/>
</dbReference>
<evidence type="ECO:0000259" key="7">
    <source>
        <dbReference type="PROSITE" id="PS51898"/>
    </source>
</evidence>
<evidence type="ECO:0000313" key="10">
    <source>
        <dbReference type="Proteomes" id="UP000245288"/>
    </source>
</evidence>
<comment type="caution">
    <text evidence="9">The sequence shown here is derived from an EMBL/GenBank/DDBJ whole genome shotgun (WGS) entry which is preliminary data.</text>
</comment>
<dbReference type="OrthoDB" id="9769726at2"/>
<dbReference type="EMBL" id="JRFU01000201">
    <property type="protein sequence ID" value="PWE85451.1"/>
    <property type="molecule type" value="Genomic_DNA"/>
</dbReference>
<dbReference type="InterPro" id="IPR044068">
    <property type="entry name" value="CB"/>
</dbReference>
<dbReference type="PROSITE" id="PS51900">
    <property type="entry name" value="CB"/>
    <property type="match status" value="1"/>
</dbReference>
<dbReference type="GO" id="GO:0015074">
    <property type="term" value="P:DNA integration"/>
    <property type="evidence" value="ECO:0007669"/>
    <property type="project" value="UniProtKB-KW"/>
</dbReference>
<comment type="similarity">
    <text evidence="2">Belongs to the 'phage' integrase family.</text>
</comment>
<dbReference type="InterPro" id="IPR050090">
    <property type="entry name" value="Tyrosine_recombinase_XerCD"/>
</dbReference>
<evidence type="ECO:0000256" key="2">
    <source>
        <dbReference type="ARBA" id="ARBA00008857"/>
    </source>
</evidence>
<dbReference type="PANTHER" id="PTHR30349:SF41">
    <property type="entry name" value="INTEGRASE_RECOMBINASE PROTEIN MJ0367-RELATED"/>
    <property type="match status" value="1"/>
</dbReference>
<dbReference type="Pfam" id="PF14659">
    <property type="entry name" value="Phage_int_SAM_3"/>
    <property type="match status" value="1"/>
</dbReference>
<feature type="domain" description="Core-binding (CB)" evidence="8">
    <location>
        <begin position="67"/>
        <end position="144"/>
    </location>
</feature>
<organism evidence="9 10">
    <name type="scientific">Eubacterium ramulus</name>
    <dbReference type="NCBI Taxonomy" id="39490"/>
    <lineage>
        <taxon>Bacteria</taxon>
        <taxon>Bacillati</taxon>
        <taxon>Bacillota</taxon>
        <taxon>Clostridia</taxon>
        <taxon>Eubacteriales</taxon>
        <taxon>Eubacteriaceae</taxon>
        <taxon>Eubacterium</taxon>
    </lineage>
</organism>
<dbReference type="GO" id="GO:0003677">
    <property type="term" value="F:DNA binding"/>
    <property type="evidence" value="ECO:0007669"/>
    <property type="project" value="UniProtKB-UniRule"/>
</dbReference>
<dbReference type="GO" id="GO:0006310">
    <property type="term" value="P:DNA recombination"/>
    <property type="evidence" value="ECO:0007669"/>
    <property type="project" value="UniProtKB-KW"/>
</dbReference>
<protein>
    <submittedName>
        <fullName evidence="9">Site-specific recombinase XerD</fullName>
    </submittedName>
</protein>
<evidence type="ECO:0000256" key="5">
    <source>
        <dbReference type="ARBA" id="ARBA00023172"/>
    </source>
</evidence>
<evidence type="ECO:0000256" key="4">
    <source>
        <dbReference type="ARBA" id="ARBA00023125"/>
    </source>
</evidence>
<dbReference type="InterPro" id="IPR010998">
    <property type="entry name" value="Integrase_recombinase_N"/>
</dbReference>
<keyword evidence="3" id="KW-0229">DNA integration</keyword>
<dbReference type="CDD" id="cd01189">
    <property type="entry name" value="INT_ICEBs1_C_like"/>
    <property type="match status" value="1"/>
</dbReference>